<evidence type="ECO:0000313" key="3">
    <source>
        <dbReference type="Proteomes" id="UP001064489"/>
    </source>
</evidence>
<feature type="region of interest" description="Disordered" evidence="1">
    <location>
        <begin position="201"/>
        <end position="220"/>
    </location>
</feature>
<evidence type="ECO:0000256" key="1">
    <source>
        <dbReference type="SAM" id="MobiDB-lite"/>
    </source>
</evidence>
<sequence>MASDYLNAEKDYNYGGDDSSPEKSGLSICKQGRGDNSVAGGARLCLTLSSQSATLQSGLGLLTLPLPRCMSRIREREPAKRHFLGMEITTLNLMNMGKSLALSQLGKRRIRWSFSNATFRVDFGTTQTGVGLSVGGGASSNTPLKQGKLLKVKKEKGVSGLIPPLDLRMHPPPSKVAELETRFSRNRGLPSSLMLKLSSSVPLAGSSTSTPSRSSVLPPRLALDKRKGTLVVEKVPSVVP</sequence>
<reference evidence="2" key="2">
    <citation type="submission" date="2023-02" db="EMBL/GenBank/DDBJ databases">
        <authorList>
            <person name="Swenson N.G."/>
            <person name="Wegrzyn J.L."/>
            <person name="Mcevoy S.L."/>
        </authorList>
    </citation>
    <scope>NUCLEOTIDE SEQUENCE</scope>
    <source>
        <strain evidence="2">91603</strain>
        <tissue evidence="2">Leaf</tissue>
    </source>
</reference>
<protein>
    <submittedName>
        <fullName evidence="2">Uncharacterized protein</fullName>
    </submittedName>
</protein>
<dbReference type="Proteomes" id="UP001064489">
    <property type="component" value="Chromosome 6"/>
</dbReference>
<keyword evidence="3" id="KW-1185">Reference proteome</keyword>
<dbReference type="EMBL" id="JAJSOW010000004">
    <property type="protein sequence ID" value="KAI9192817.1"/>
    <property type="molecule type" value="Genomic_DNA"/>
</dbReference>
<organism evidence="2 3">
    <name type="scientific">Acer negundo</name>
    <name type="common">Box elder</name>
    <dbReference type="NCBI Taxonomy" id="4023"/>
    <lineage>
        <taxon>Eukaryota</taxon>
        <taxon>Viridiplantae</taxon>
        <taxon>Streptophyta</taxon>
        <taxon>Embryophyta</taxon>
        <taxon>Tracheophyta</taxon>
        <taxon>Spermatophyta</taxon>
        <taxon>Magnoliopsida</taxon>
        <taxon>eudicotyledons</taxon>
        <taxon>Gunneridae</taxon>
        <taxon>Pentapetalae</taxon>
        <taxon>rosids</taxon>
        <taxon>malvids</taxon>
        <taxon>Sapindales</taxon>
        <taxon>Sapindaceae</taxon>
        <taxon>Hippocastanoideae</taxon>
        <taxon>Acereae</taxon>
        <taxon>Acer</taxon>
    </lineage>
</organism>
<reference evidence="2" key="1">
    <citation type="journal article" date="2022" name="Plant J.">
        <title>Strategies of tolerance reflected in two North American maple genomes.</title>
        <authorList>
            <person name="McEvoy S.L."/>
            <person name="Sezen U.U."/>
            <person name="Trouern-Trend A."/>
            <person name="McMahon S.M."/>
            <person name="Schaberg P.G."/>
            <person name="Yang J."/>
            <person name="Wegrzyn J.L."/>
            <person name="Swenson N.G."/>
        </authorList>
    </citation>
    <scope>NUCLEOTIDE SEQUENCE</scope>
    <source>
        <strain evidence="2">91603</strain>
    </source>
</reference>
<accession>A0AAD5JC27</accession>
<comment type="caution">
    <text evidence="2">The sequence shown here is derived from an EMBL/GenBank/DDBJ whole genome shotgun (WGS) entry which is preliminary data.</text>
</comment>
<dbReference type="AlphaFoldDB" id="A0AAD5JC27"/>
<gene>
    <name evidence="2" type="ORF">LWI28_028065</name>
</gene>
<evidence type="ECO:0000313" key="2">
    <source>
        <dbReference type="EMBL" id="KAI9192817.1"/>
    </source>
</evidence>
<name>A0AAD5JC27_ACENE</name>
<proteinExistence type="predicted"/>